<dbReference type="Proteomes" id="UP000262583">
    <property type="component" value="Chromosome"/>
</dbReference>
<dbReference type="AlphaFoldDB" id="A0A2Z4Y6U5"/>
<evidence type="ECO:0000256" key="1">
    <source>
        <dbReference type="SAM" id="Phobius"/>
    </source>
</evidence>
<evidence type="ECO:0000313" key="2">
    <source>
        <dbReference type="EMBL" id="AXA36659.1"/>
    </source>
</evidence>
<protein>
    <recommendedName>
        <fullName evidence="4">Lipoprotein</fullName>
    </recommendedName>
</protein>
<organism evidence="2 3">
    <name type="scientific">Sumerlaea chitinivorans</name>
    <dbReference type="NCBI Taxonomy" id="2250252"/>
    <lineage>
        <taxon>Bacteria</taxon>
        <taxon>Candidatus Sumerlaeota</taxon>
        <taxon>Candidatus Sumerlaeia</taxon>
        <taxon>Candidatus Sumerlaeales</taxon>
        <taxon>Candidatus Sumerlaeaceae</taxon>
        <taxon>Candidatus Sumerlaea</taxon>
    </lineage>
</organism>
<dbReference type="EMBL" id="CP030759">
    <property type="protein sequence ID" value="AXA36659.1"/>
    <property type="molecule type" value="Genomic_DNA"/>
</dbReference>
<gene>
    <name evidence="2" type="ORF">BRCON_1882</name>
</gene>
<feature type="transmembrane region" description="Helical" evidence="1">
    <location>
        <begin position="9"/>
        <end position="27"/>
    </location>
</feature>
<keyword evidence="1" id="KW-0472">Membrane</keyword>
<dbReference type="KEGG" id="schv:BRCON_1882"/>
<name>A0A2Z4Y6U5_SUMC1</name>
<keyword evidence="1" id="KW-1133">Transmembrane helix</keyword>
<evidence type="ECO:0008006" key="4">
    <source>
        <dbReference type="Google" id="ProtNLM"/>
    </source>
</evidence>
<dbReference type="PROSITE" id="PS51257">
    <property type="entry name" value="PROKAR_LIPOPROTEIN"/>
    <property type="match status" value="1"/>
</dbReference>
<evidence type="ECO:0000313" key="3">
    <source>
        <dbReference type="Proteomes" id="UP000262583"/>
    </source>
</evidence>
<sequence length="179" mass="19216">MSGGASRAVVRACVWLFVVGWALWLFGCSGLRQTQKARAGSAGDGAESVFTWAGEFVEADGRGIAPAEVTTEPQRSLAAKQAAKTAAIAGLKHRVSRLTVTGSQTLGSIMALNLSVKRAVEKYLQTAEVVHEQEIEPGIWEVRMRAPLAPIARILLDHKITPESVPTVPVADRKFPRDS</sequence>
<proteinExistence type="predicted"/>
<reference evidence="2 3" key="1">
    <citation type="submission" date="2018-05" db="EMBL/GenBank/DDBJ databases">
        <title>A metagenomic window into the 2 km-deep terrestrial subsurface aquifer revealed taxonomically and functionally diverse microbial community comprising novel uncultured bacterial lineages.</title>
        <authorList>
            <person name="Kadnikov V.V."/>
            <person name="Mardanov A.V."/>
            <person name="Beletsky A.V."/>
            <person name="Banks D."/>
            <person name="Pimenov N.V."/>
            <person name="Frank Y.A."/>
            <person name="Karnachuk O.V."/>
            <person name="Ravin N.V."/>
        </authorList>
    </citation>
    <scope>NUCLEOTIDE SEQUENCE [LARGE SCALE GENOMIC DNA]</scope>
    <source>
        <strain evidence="2">BY</strain>
    </source>
</reference>
<keyword evidence="1" id="KW-0812">Transmembrane</keyword>
<accession>A0A2Z4Y6U5</accession>